<dbReference type="EMBL" id="HBIN01014064">
    <property type="protein sequence ID" value="CAE0440501.1"/>
    <property type="molecule type" value="Transcribed_RNA"/>
</dbReference>
<accession>A0A7S3PIK1</accession>
<dbReference type="AlphaFoldDB" id="A0A7S3PIK1"/>
<sequence>MVLPPPFPFCEHWSAVASSHGIYAESRWLVTKFHPKVAFTSSRGLELNSASSIQQTPSDTVQTRDIRDENNCIDYGTTSPVGFNEERREAIRQQWSVDPEYVAGLAMDENFGFGVYEDDDGNGYEIELTDEWRKRVEVLRLKRLSRKGNNVQNEQQRSRKSRRQRRADAYLVAKQKQSTENQDGIVLENTESVRSFRELKEIHRKKYGEDASKRILREEAWLNARFDKASDQTSPIPWPCR</sequence>
<evidence type="ECO:0000313" key="2">
    <source>
        <dbReference type="EMBL" id="CAE0440501.1"/>
    </source>
</evidence>
<gene>
    <name evidence="2" type="ORF">ASTO00021_LOCUS10635</name>
</gene>
<proteinExistence type="predicted"/>
<feature type="region of interest" description="Disordered" evidence="1">
    <location>
        <begin position="148"/>
        <end position="168"/>
    </location>
</feature>
<protein>
    <submittedName>
        <fullName evidence="2">Uncharacterized protein</fullName>
    </submittedName>
</protein>
<reference evidence="2" key="1">
    <citation type="submission" date="2021-01" db="EMBL/GenBank/DDBJ databases">
        <authorList>
            <person name="Corre E."/>
            <person name="Pelletier E."/>
            <person name="Niang G."/>
            <person name="Scheremetjew M."/>
            <person name="Finn R."/>
            <person name="Kale V."/>
            <person name="Holt S."/>
            <person name="Cochrane G."/>
            <person name="Meng A."/>
            <person name="Brown T."/>
            <person name="Cohen L."/>
        </authorList>
    </citation>
    <scope>NUCLEOTIDE SEQUENCE</scope>
    <source>
        <strain evidence="2">GSBS06</strain>
    </source>
</reference>
<organism evidence="2">
    <name type="scientific">Aplanochytrium stocchinoi</name>
    <dbReference type="NCBI Taxonomy" id="215587"/>
    <lineage>
        <taxon>Eukaryota</taxon>
        <taxon>Sar</taxon>
        <taxon>Stramenopiles</taxon>
        <taxon>Bigyra</taxon>
        <taxon>Labyrinthulomycetes</taxon>
        <taxon>Thraustochytrida</taxon>
        <taxon>Thraustochytriidae</taxon>
        <taxon>Aplanochytrium</taxon>
    </lineage>
</organism>
<evidence type="ECO:0000256" key="1">
    <source>
        <dbReference type="SAM" id="MobiDB-lite"/>
    </source>
</evidence>
<name>A0A7S3PIK1_9STRA</name>